<sequence>MVDSGATSFERTPWVLAGINLGATALCWLIALGGYRISLAPAALLLLIVALPLRQHGGVGRYACSEILGGLSLLMLGLEFVSGRSAVIPGAPPIPGIFSELATSPSAFAIVFTAGLVVSAGFHSSTGAVVLAMSFAARGWISPELAAVATLGANVGAPVIFQLSVRELGKEARKTALFYLMAGIISTIAGCVGRYPLLWLSHFLLPDQGGPSVAAQTAFFYSSAHLIALPVIGLLKAPLLLLIGKIYPSEEKTGRPLLRPALLRSRIPETLDADLTLIQSSLAGMAHGTYEMMMILMNVSQIGDDIDESGERVLTLRENNRDLMNLITRSLTARSQLPCNTAQAERMWQQQRIAQELGLIGEDCLKTMRLFIGSHTKKLRFHQESQEELFQFSVQVMDFLRYISDYLEGRIERPEPAIAGRMEDGIDRLRDKLEKRARTVLERHDGADVRGELAFIDIIAHLEHVGDRCLTISETVRQLSETRGRPAPSES</sequence>
<dbReference type="InterPro" id="IPR026022">
    <property type="entry name" value="PhoU_dom"/>
</dbReference>
<feature type="transmembrane region" description="Helical" evidence="6">
    <location>
        <begin position="218"/>
        <end position="243"/>
    </location>
</feature>
<name>A0A1N6U681_9SPIO</name>
<proteinExistence type="predicted"/>
<dbReference type="InterPro" id="IPR038078">
    <property type="entry name" value="PhoU-like_sf"/>
</dbReference>
<evidence type="ECO:0000256" key="4">
    <source>
        <dbReference type="ARBA" id="ARBA00022989"/>
    </source>
</evidence>
<dbReference type="InterPro" id="IPR003841">
    <property type="entry name" value="Na/Pi_transpt"/>
</dbReference>
<reference evidence="8 9" key="1">
    <citation type="submission" date="2017-01" db="EMBL/GenBank/DDBJ databases">
        <authorList>
            <person name="Mah S.A."/>
            <person name="Swanson W.J."/>
            <person name="Moy G.W."/>
            <person name="Vacquier V.D."/>
        </authorList>
    </citation>
    <scope>NUCLEOTIDE SEQUENCE [LARGE SCALE GENOMIC DNA]</scope>
    <source>
        <strain evidence="8 9">ASpG1</strain>
    </source>
</reference>
<keyword evidence="9" id="KW-1185">Reference proteome</keyword>
<dbReference type="STRING" id="159291.SAMN05920897_111123"/>
<feature type="transmembrane region" description="Helical" evidence="6">
    <location>
        <begin position="107"/>
        <end position="133"/>
    </location>
</feature>
<dbReference type="GO" id="GO:0005886">
    <property type="term" value="C:plasma membrane"/>
    <property type="evidence" value="ECO:0007669"/>
    <property type="project" value="UniProtKB-SubCell"/>
</dbReference>
<keyword evidence="5 6" id="KW-0472">Membrane</keyword>
<evidence type="ECO:0000256" key="1">
    <source>
        <dbReference type="ARBA" id="ARBA00004651"/>
    </source>
</evidence>
<keyword evidence="3 6" id="KW-0812">Transmembrane</keyword>
<comment type="subcellular location">
    <subcellularLocation>
        <location evidence="1">Cell membrane</location>
        <topology evidence="1">Multi-pass membrane protein</topology>
    </subcellularLocation>
</comment>
<dbReference type="SUPFAM" id="SSF109755">
    <property type="entry name" value="PhoU-like"/>
    <property type="match status" value="1"/>
</dbReference>
<dbReference type="Pfam" id="PF02690">
    <property type="entry name" value="Na_Pi_cotrans"/>
    <property type="match status" value="1"/>
</dbReference>
<evidence type="ECO:0000256" key="3">
    <source>
        <dbReference type="ARBA" id="ARBA00022692"/>
    </source>
</evidence>
<dbReference type="GO" id="GO:0044341">
    <property type="term" value="P:sodium-dependent phosphate transport"/>
    <property type="evidence" value="ECO:0007669"/>
    <property type="project" value="InterPro"/>
</dbReference>
<protein>
    <submittedName>
        <fullName evidence="8">Phosphate:Na+ symporter</fullName>
    </submittedName>
</protein>
<dbReference type="Proteomes" id="UP000186400">
    <property type="component" value="Unassembled WGS sequence"/>
</dbReference>
<evidence type="ECO:0000256" key="6">
    <source>
        <dbReference type="SAM" id="Phobius"/>
    </source>
</evidence>
<dbReference type="Gene3D" id="1.20.58.220">
    <property type="entry name" value="Phosphate transport system protein phou homolog 2, domain 2"/>
    <property type="match status" value="1"/>
</dbReference>
<dbReference type="GO" id="GO:0005436">
    <property type="term" value="F:sodium:phosphate symporter activity"/>
    <property type="evidence" value="ECO:0007669"/>
    <property type="project" value="InterPro"/>
</dbReference>
<evidence type="ECO:0000256" key="5">
    <source>
        <dbReference type="ARBA" id="ARBA00023136"/>
    </source>
</evidence>
<keyword evidence="4 6" id="KW-1133">Transmembrane helix</keyword>
<feature type="transmembrane region" description="Helical" evidence="6">
    <location>
        <begin position="177"/>
        <end position="198"/>
    </location>
</feature>
<organism evidence="8 9">
    <name type="scientific">Alkalispirochaeta americana</name>
    <dbReference type="NCBI Taxonomy" id="159291"/>
    <lineage>
        <taxon>Bacteria</taxon>
        <taxon>Pseudomonadati</taxon>
        <taxon>Spirochaetota</taxon>
        <taxon>Spirochaetia</taxon>
        <taxon>Spirochaetales</taxon>
        <taxon>Spirochaetaceae</taxon>
        <taxon>Alkalispirochaeta</taxon>
    </lineage>
</organism>
<feature type="transmembrane region" description="Helical" evidence="6">
    <location>
        <begin position="12"/>
        <end position="31"/>
    </location>
</feature>
<evidence type="ECO:0000256" key="2">
    <source>
        <dbReference type="ARBA" id="ARBA00022475"/>
    </source>
</evidence>
<accession>A0A1N6U681</accession>
<dbReference type="AlphaFoldDB" id="A0A1N6U681"/>
<evidence type="ECO:0000259" key="7">
    <source>
        <dbReference type="Pfam" id="PF01895"/>
    </source>
</evidence>
<evidence type="ECO:0000313" key="8">
    <source>
        <dbReference type="EMBL" id="SIQ61090.1"/>
    </source>
</evidence>
<keyword evidence="2" id="KW-1003">Cell membrane</keyword>
<feature type="transmembrane region" description="Helical" evidence="6">
    <location>
        <begin position="37"/>
        <end position="53"/>
    </location>
</feature>
<dbReference type="OrthoDB" id="5778511at2"/>
<dbReference type="Pfam" id="PF01895">
    <property type="entry name" value="PhoU"/>
    <property type="match status" value="1"/>
</dbReference>
<feature type="domain" description="PhoU" evidence="7">
    <location>
        <begin position="421"/>
        <end position="476"/>
    </location>
</feature>
<gene>
    <name evidence="8" type="ORF">SAMN05920897_111123</name>
</gene>
<evidence type="ECO:0000313" key="9">
    <source>
        <dbReference type="Proteomes" id="UP000186400"/>
    </source>
</evidence>
<dbReference type="EMBL" id="FTMS01000011">
    <property type="protein sequence ID" value="SIQ61090.1"/>
    <property type="molecule type" value="Genomic_DNA"/>
</dbReference>